<dbReference type="OrthoDB" id="9780095at2"/>
<dbReference type="EMBL" id="PYAT01000007">
    <property type="protein sequence ID" value="PSL36378.1"/>
    <property type="molecule type" value="Genomic_DNA"/>
</dbReference>
<protein>
    <recommendedName>
        <fullName evidence="3">Methyltransferase family protein</fullName>
    </recommendedName>
</protein>
<keyword evidence="2" id="KW-1185">Reference proteome</keyword>
<evidence type="ECO:0000313" key="1">
    <source>
        <dbReference type="EMBL" id="PSL36378.1"/>
    </source>
</evidence>
<proteinExistence type="predicted"/>
<gene>
    <name evidence="1" type="ORF">B0H99_107200</name>
</gene>
<dbReference type="Gene3D" id="3.40.50.150">
    <property type="entry name" value="Vaccinia Virus protein VP39"/>
    <property type="match status" value="1"/>
</dbReference>
<dbReference type="AlphaFoldDB" id="A0A2P8GQY5"/>
<name>A0A2P8GQY5_9BACL</name>
<dbReference type="SUPFAM" id="SSF53335">
    <property type="entry name" value="S-adenosyl-L-methionine-dependent methyltransferases"/>
    <property type="match status" value="1"/>
</dbReference>
<reference evidence="1 2" key="1">
    <citation type="submission" date="2018-03" db="EMBL/GenBank/DDBJ databases">
        <title>Genomic Encyclopedia of Type Strains, Phase III (KMG-III): the genomes of soil and plant-associated and newly described type strains.</title>
        <authorList>
            <person name="Whitman W."/>
        </authorList>
    </citation>
    <scope>NUCLEOTIDE SEQUENCE [LARGE SCALE GENOMIC DNA]</scope>
    <source>
        <strain evidence="1 2">CGMCC 1.12259</strain>
    </source>
</reference>
<evidence type="ECO:0000313" key="2">
    <source>
        <dbReference type="Proteomes" id="UP000242682"/>
    </source>
</evidence>
<comment type="caution">
    <text evidence="1">The sequence shown here is derived from an EMBL/GenBank/DDBJ whole genome shotgun (WGS) entry which is preliminary data.</text>
</comment>
<dbReference type="Proteomes" id="UP000242682">
    <property type="component" value="Unassembled WGS sequence"/>
</dbReference>
<evidence type="ECO:0008006" key="3">
    <source>
        <dbReference type="Google" id="ProtNLM"/>
    </source>
</evidence>
<dbReference type="InterPro" id="IPR029063">
    <property type="entry name" value="SAM-dependent_MTases_sf"/>
</dbReference>
<organism evidence="1 2">
    <name type="scientific">Planomicrobium soli</name>
    <dbReference type="NCBI Taxonomy" id="1176648"/>
    <lineage>
        <taxon>Bacteria</taxon>
        <taxon>Bacillati</taxon>
        <taxon>Bacillota</taxon>
        <taxon>Bacilli</taxon>
        <taxon>Bacillales</taxon>
        <taxon>Caryophanaceae</taxon>
        <taxon>Planomicrobium</taxon>
    </lineage>
</organism>
<accession>A0A2P8GQY5</accession>
<sequence>MKESEYDKFLRIKTEGNQQGFNDSPHFHRYEPTPYALLDQFFSRYELDSGDRLVDFGCGKGRLNFYIHHRFSCETAGIEVNPAFYNEALENQAAYEKGRKQASGNIRFYCCAAQDYAIAPQDNRFYFFNPFSVQIFMSVITNILRSVEETEREVKLLLFFPSEDYIDFLERRTSFERKVEIVLAEGQKNMRERFLVYHLSQS</sequence>
<dbReference type="RefSeq" id="WP_106533731.1">
    <property type="nucleotide sequence ID" value="NZ_PYAT01000007.1"/>
</dbReference>